<evidence type="ECO:0000256" key="8">
    <source>
        <dbReference type="ARBA" id="ARBA00022741"/>
    </source>
</evidence>
<dbReference type="OrthoDB" id="10257085at2759"/>
<keyword evidence="7" id="KW-0808">Transferase</keyword>
<evidence type="ECO:0000256" key="2">
    <source>
        <dbReference type="ARBA" id="ARBA00005180"/>
    </source>
</evidence>
<dbReference type="PANTHER" id="PTHR32315:SF4">
    <property type="entry name" value="URACIL PHOSPHORIBOSYLTRANSFERASE, CHLOROPLASTIC"/>
    <property type="match status" value="1"/>
</dbReference>
<dbReference type="InterPro" id="IPR000836">
    <property type="entry name" value="PRTase_dom"/>
</dbReference>
<keyword evidence="5" id="KW-0021">Allosteric enzyme</keyword>
<dbReference type="EMBL" id="KQ086034">
    <property type="protein sequence ID" value="KLO10152.1"/>
    <property type="molecule type" value="Genomic_DNA"/>
</dbReference>
<feature type="domain" description="Phosphoribosyltransferase" evidence="10">
    <location>
        <begin position="13"/>
        <end position="216"/>
    </location>
</feature>
<keyword evidence="8" id="KW-0547">Nucleotide-binding</keyword>
<keyword evidence="9" id="KW-0342">GTP-binding</keyword>
<dbReference type="CDD" id="cd06223">
    <property type="entry name" value="PRTases_typeI"/>
    <property type="match status" value="1"/>
</dbReference>
<evidence type="ECO:0000313" key="12">
    <source>
        <dbReference type="Proteomes" id="UP000053477"/>
    </source>
</evidence>
<evidence type="ECO:0000256" key="5">
    <source>
        <dbReference type="ARBA" id="ARBA00022533"/>
    </source>
</evidence>
<evidence type="ECO:0000313" key="11">
    <source>
        <dbReference type="EMBL" id="KLO10152.1"/>
    </source>
</evidence>
<dbReference type="STRING" id="27342.A0A0H2RF00"/>
<evidence type="ECO:0000256" key="7">
    <source>
        <dbReference type="ARBA" id="ARBA00022679"/>
    </source>
</evidence>
<sequence length="217" mass="23561">MAALVSKGKNVHVLDHPVVAARLSQLRQSNATPSEFREGIKQISRFLGFEASRSLESLEFDGETPVAPFTGTVIKPQIGLAPILRAGLGMEDALLELFPEAKVYHIGVFREKVSLRPVEYYSKLPPQVTVDKCYLLDPLVATGGTACATISMLLDWGISIKNITLLAVLSSEAGLERITAEYPELEVWVAAVDKVLTPNGIISPGLGDTGDRLFHTY</sequence>
<evidence type="ECO:0000256" key="9">
    <source>
        <dbReference type="ARBA" id="ARBA00023134"/>
    </source>
</evidence>
<organism evidence="11 12">
    <name type="scientific">Schizopora paradoxa</name>
    <dbReference type="NCBI Taxonomy" id="27342"/>
    <lineage>
        <taxon>Eukaryota</taxon>
        <taxon>Fungi</taxon>
        <taxon>Dikarya</taxon>
        <taxon>Basidiomycota</taxon>
        <taxon>Agaricomycotina</taxon>
        <taxon>Agaricomycetes</taxon>
        <taxon>Hymenochaetales</taxon>
        <taxon>Schizoporaceae</taxon>
        <taxon>Schizopora</taxon>
    </lineage>
</organism>
<accession>A0A0H2RF00</accession>
<dbReference type="Pfam" id="PF14681">
    <property type="entry name" value="UPRTase"/>
    <property type="match status" value="1"/>
</dbReference>
<evidence type="ECO:0000256" key="6">
    <source>
        <dbReference type="ARBA" id="ARBA00022676"/>
    </source>
</evidence>
<dbReference type="PANTHER" id="PTHR32315">
    <property type="entry name" value="ADENINE PHOSPHORIBOSYLTRANSFERASE"/>
    <property type="match status" value="1"/>
</dbReference>
<dbReference type="InterPro" id="IPR029057">
    <property type="entry name" value="PRTase-like"/>
</dbReference>
<dbReference type="GO" id="GO:0005525">
    <property type="term" value="F:GTP binding"/>
    <property type="evidence" value="ECO:0007669"/>
    <property type="project" value="UniProtKB-KW"/>
</dbReference>
<keyword evidence="12" id="KW-1185">Reference proteome</keyword>
<evidence type="ECO:0000256" key="1">
    <source>
        <dbReference type="ARBA" id="ARBA00001946"/>
    </source>
</evidence>
<dbReference type="GO" id="GO:0004845">
    <property type="term" value="F:uracil phosphoribosyltransferase activity"/>
    <property type="evidence" value="ECO:0007669"/>
    <property type="project" value="UniProtKB-EC"/>
</dbReference>
<comment type="cofactor">
    <cofactor evidence="1">
        <name>Mg(2+)</name>
        <dbReference type="ChEBI" id="CHEBI:18420"/>
    </cofactor>
</comment>
<dbReference type="NCBIfam" id="NF001097">
    <property type="entry name" value="PRK00129.1"/>
    <property type="match status" value="1"/>
</dbReference>
<gene>
    <name evidence="11" type="ORF">SCHPADRAFT_856934</name>
</gene>
<protein>
    <recommendedName>
        <fullName evidence="4">uracil phosphoribosyltransferase</fullName>
        <ecNumber evidence="4">2.4.2.9</ecNumber>
    </recommendedName>
</protein>
<dbReference type="Proteomes" id="UP000053477">
    <property type="component" value="Unassembled WGS sequence"/>
</dbReference>
<reference evidence="11 12" key="1">
    <citation type="submission" date="2015-04" db="EMBL/GenBank/DDBJ databases">
        <title>Complete genome sequence of Schizopora paradoxa KUC8140, a cosmopolitan wood degrader in East Asia.</title>
        <authorList>
            <consortium name="DOE Joint Genome Institute"/>
            <person name="Min B."/>
            <person name="Park H."/>
            <person name="Jang Y."/>
            <person name="Kim J.-J."/>
            <person name="Kim K.H."/>
            <person name="Pangilinan J."/>
            <person name="Lipzen A."/>
            <person name="Riley R."/>
            <person name="Grigoriev I.V."/>
            <person name="Spatafora J.W."/>
            <person name="Choi I.-G."/>
        </authorList>
    </citation>
    <scope>NUCLEOTIDE SEQUENCE [LARGE SCALE GENOMIC DNA]</scope>
    <source>
        <strain evidence="11 12">KUC8140</strain>
    </source>
</reference>
<comment type="pathway">
    <text evidence="2">Pyrimidine metabolism; UMP biosynthesis via salvage pathway; UMP from uracil: step 1/1.</text>
</comment>
<dbReference type="AlphaFoldDB" id="A0A0H2RF00"/>
<dbReference type="Gene3D" id="3.40.50.2020">
    <property type="match status" value="1"/>
</dbReference>
<dbReference type="FunCoup" id="A0A0H2RF00">
    <property type="interactions" value="100"/>
</dbReference>
<dbReference type="SUPFAM" id="SSF53271">
    <property type="entry name" value="PRTase-like"/>
    <property type="match status" value="1"/>
</dbReference>
<comment type="similarity">
    <text evidence="3">Belongs to the UPRTase family.</text>
</comment>
<dbReference type="InParanoid" id="A0A0H2RF00"/>
<evidence type="ECO:0000256" key="4">
    <source>
        <dbReference type="ARBA" id="ARBA00011894"/>
    </source>
</evidence>
<dbReference type="EC" id="2.4.2.9" evidence="4"/>
<evidence type="ECO:0000259" key="10">
    <source>
        <dbReference type="Pfam" id="PF14681"/>
    </source>
</evidence>
<evidence type="ECO:0000256" key="3">
    <source>
        <dbReference type="ARBA" id="ARBA00009516"/>
    </source>
</evidence>
<dbReference type="InterPro" id="IPR050054">
    <property type="entry name" value="UPRTase/APRTase"/>
</dbReference>
<proteinExistence type="inferred from homology"/>
<name>A0A0H2RF00_9AGAM</name>
<keyword evidence="6" id="KW-0328">Glycosyltransferase</keyword>